<dbReference type="AlphaFoldDB" id="A0A9P4INE3"/>
<feature type="region of interest" description="Disordered" evidence="1">
    <location>
        <begin position="185"/>
        <end position="204"/>
    </location>
</feature>
<feature type="region of interest" description="Disordered" evidence="1">
    <location>
        <begin position="234"/>
        <end position="290"/>
    </location>
</feature>
<accession>A0A9P4INE3</accession>
<feature type="region of interest" description="Disordered" evidence="1">
    <location>
        <begin position="1"/>
        <end position="31"/>
    </location>
</feature>
<comment type="caution">
    <text evidence="3">The sequence shown here is derived from an EMBL/GenBank/DDBJ whole genome shotgun (WGS) entry which is preliminary data.</text>
</comment>
<dbReference type="EMBL" id="ML978122">
    <property type="protein sequence ID" value="KAF2103027.1"/>
    <property type="molecule type" value="Genomic_DNA"/>
</dbReference>
<evidence type="ECO:0000256" key="1">
    <source>
        <dbReference type="SAM" id="MobiDB-lite"/>
    </source>
</evidence>
<name>A0A9P4INE3_9PEZI</name>
<dbReference type="PANTHER" id="PTHR39465:SF1">
    <property type="entry name" value="DNA LIGASE D 3'-PHOSPHOESTERASE DOMAIN-CONTAINING PROTEIN"/>
    <property type="match status" value="1"/>
</dbReference>
<feature type="domain" description="DNA ligase D 3'-phosphoesterase" evidence="2">
    <location>
        <begin position="98"/>
        <end position="234"/>
    </location>
</feature>
<dbReference type="Proteomes" id="UP000799772">
    <property type="component" value="Unassembled WGS sequence"/>
</dbReference>
<dbReference type="PANTHER" id="PTHR39465">
    <property type="entry name" value="DNA LIGASE D, 3'-PHOSPHOESTERASE DOMAIN"/>
    <property type="match status" value="1"/>
</dbReference>
<gene>
    <name evidence="3" type="ORF">NA57DRAFT_33631</name>
</gene>
<evidence type="ECO:0000313" key="4">
    <source>
        <dbReference type="Proteomes" id="UP000799772"/>
    </source>
</evidence>
<reference evidence="3" key="1">
    <citation type="journal article" date="2020" name="Stud. Mycol.">
        <title>101 Dothideomycetes genomes: a test case for predicting lifestyles and emergence of pathogens.</title>
        <authorList>
            <person name="Haridas S."/>
            <person name="Albert R."/>
            <person name="Binder M."/>
            <person name="Bloem J."/>
            <person name="Labutti K."/>
            <person name="Salamov A."/>
            <person name="Andreopoulos B."/>
            <person name="Baker S."/>
            <person name="Barry K."/>
            <person name="Bills G."/>
            <person name="Bluhm B."/>
            <person name="Cannon C."/>
            <person name="Castanera R."/>
            <person name="Culley D."/>
            <person name="Daum C."/>
            <person name="Ezra D."/>
            <person name="Gonzalez J."/>
            <person name="Henrissat B."/>
            <person name="Kuo A."/>
            <person name="Liang C."/>
            <person name="Lipzen A."/>
            <person name="Lutzoni F."/>
            <person name="Magnuson J."/>
            <person name="Mondo S."/>
            <person name="Nolan M."/>
            <person name="Ohm R."/>
            <person name="Pangilinan J."/>
            <person name="Park H.-J."/>
            <person name="Ramirez L."/>
            <person name="Alfaro M."/>
            <person name="Sun H."/>
            <person name="Tritt A."/>
            <person name="Yoshinaga Y."/>
            <person name="Zwiers L.-H."/>
            <person name="Turgeon B."/>
            <person name="Goodwin S."/>
            <person name="Spatafora J."/>
            <person name="Crous P."/>
            <person name="Grigoriev I."/>
        </authorList>
    </citation>
    <scope>NUCLEOTIDE SEQUENCE</scope>
    <source>
        <strain evidence="3">CBS 133067</strain>
    </source>
</reference>
<feature type="compositionally biased region" description="Low complexity" evidence="1">
    <location>
        <begin position="270"/>
        <end position="286"/>
    </location>
</feature>
<proteinExistence type="predicted"/>
<feature type="compositionally biased region" description="Polar residues" evidence="1">
    <location>
        <begin position="192"/>
        <end position="204"/>
    </location>
</feature>
<evidence type="ECO:0000259" key="2">
    <source>
        <dbReference type="Pfam" id="PF13298"/>
    </source>
</evidence>
<dbReference type="OrthoDB" id="2588098at2759"/>
<organism evidence="3 4">
    <name type="scientific">Rhizodiscina lignyota</name>
    <dbReference type="NCBI Taxonomy" id="1504668"/>
    <lineage>
        <taxon>Eukaryota</taxon>
        <taxon>Fungi</taxon>
        <taxon>Dikarya</taxon>
        <taxon>Ascomycota</taxon>
        <taxon>Pezizomycotina</taxon>
        <taxon>Dothideomycetes</taxon>
        <taxon>Pleosporomycetidae</taxon>
        <taxon>Aulographales</taxon>
        <taxon>Rhizodiscinaceae</taxon>
        <taxon>Rhizodiscina</taxon>
    </lineage>
</organism>
<keyword evidence="4" id="KW-1185">Reference proteome</keyword>
<evidence type="ECO:0000313" key="3">
    <source>
        <dbReference type="EMBL" id="KAF2103027.1"/>
    </source>
</evidence>
<dbReference type="Pfam" id="PF13298">
    <property type="entry name" value="LigD_N"/>
    <property type="match status" value="1"/>
</dbReference>
<dbReference type="InterPro" id="IPR014144">
    <property type="entry name" value="LigD_PE_domain"/>
</dbReference>
<protein>
    <recommendedName>
        <fullName evidence="2">DNA ligase D 3'-phosphoesterase domain-containing protein</fullName>
    </recommendedName>
</protein>
<sequence>MDIPSSLRRTVSPPPRGAKKQVTLDNEQDPQTLDEAEPSLAAVEAGQAKIRDHLAYFSEHLRKAGRPIEHSEIRLTIDDFVALYQRNQHPHGHHFVIHQHNHPIAGTHYDLRLQFSDTSTVSWAIPYGLPGNPNSKRQGRMAIETRVHNLWNNLIESASHATGSLLIWDTGKYSVLPRRATLAATDDELSDQTDIAASSTATGSPENAKLVRAFQTKYIRLRLHGTRLPKNYTVTLRLPSANDRPKQPRAPSYKRRRQGPSPNPTRKRSASSTDSESDIDTTTPITLSPEKEAALIRASNAYTGATNSIGSIHQRHWYLSLDRRNSGFVSSHGTWDRNGGKGFETFYVQGAEVERSIVTGRTSAEIMSDEGVEGFVARKRWRPVME</sequence>